<evidence type="ECO:0000313" key="3">
    <source>
        <dbReference type="Proteomes" id="UP000784880"/>
    </source>
</evidence>
<dbReference type="RefSeq" id="WP_217066735.1">
    <property type="nucleotide sequence ID" value="NZ_JAHQCS010000102.1"/>
</dbReference>
<accession>A0ABS6JFX7</accession>
<evidence type="ECO:0000256" key="1">
    <source>
        <dbReference type="SAM" id="SignalP"/>
    </source>
</evidence>
<sequence length="342" mass="38660">MRKCWIALSMAFLFSTLFACGGEGSTKMEGSDSKGDDILIRFSFVNAPMSIKALAAERFAELTHEKTGGRVKVEVYPGGQLYDDDESIDAVAAGNLEMIAPSVTKMVTFDPRWQYVDMPFLFEDEEHVLAFFDSEIAQDLLRSEILENNNMMGMGFWQNGFKQFTSTKIPLREPEDFQGLIFRVQAGSVLESTYRAIGAGTATLSFGETYAALQQGTVDGTENTFNNIETQNYEEVQDYLTISNHGRIDWAVFVNQPFWEGMPEDIRIQVEAALAEATEYMNSIAQEENNRSFHAIKESGNLEIIELTKEERQKFELAFQSVYEEFEMVITKEVIDGIRSLK</sequence>
<dbReference type="EMBL" id="JAHQCS010000102">
    <property type="protein sequence ID" value="MBU9712557.1"/>
    <property type="molecule type" value="Genomic_DNA"/>
</dbReference>
<dbReference type="InterPro" id="IPR018389">
    <property type="entry name" value="DctP_fam"/>
</dbReference>
<evidence type="ECO:0000313" key="2">
    <source>
        <dbReference type="EMBL" id="MBU9712557.1"/>
    </source>
</evidence>
<organism evidence="2 3">
    <name type="scientific">Evansella tamaricis</name>
    <dbReference type="NCBI Taxonomy" id="2069301"/>
    <lineage>
        <taxon>Bacteria</taxon>
        <taxon>Bacillati</taxon>
        <taxon>Bacillota</taxon>
        <taxon>Bacilli</taxon>
        <taxon>Bacillales</taxon>
        <taxon>Bacillaceae</taxon>
        <taxon>Evansella</taxon>
    </lineage>
</organism>
<proteinExistence type="predicted"/>
<name>A0ABS6JFX7_9BACI</name>
<dbReference type="NCBIfam" id="NF037995">
    <property type="entry name" value="TRAP_S1"/>
    <property type="match status" value="1"/>
</dbReference>
<feature type="chain" id="PRO_5046072077" evidence="1">
    <location>
        <begin position="20"/>
        <end position="342"/>
    </location>
</feature>
<reference evidence="2 3" key="1">
    <citation type="submission" date="2021-06" db="EMBL/GenBank/DDBJ databases">
        <title>Bacillus sp. RD4P76, an endophyte from a halophyte.</title>
        <authorList>
            <person name="Sun J.-Q."/>
        </authorList>
    </citation>
    <scope>NUCLEOTIDE SEQUENCE [LARGE SCALE GENOMIC DNA]</scope>
    <source>
        <strain evidence="2 3">CGMCC 1.15917</strain>
    </source>
</reference>
<keyword evidence="3" id="KW-1185">Reference proteome</keyword>
<dbReference type="PANTHER" id="PTHR33376:SF7">
    <property type="entry name" value="C4-DICARBOXYLATE-BINDING PROTEIN DCTB"/>
    <property type="match status" value="1"/>
</dbReference>
<gene>
    <name evidence="2" type="ORF">KS419_12475</name>
</gene>
<dbReference type="InterPro" id="IPR004682">
    <property type="entry name" value="TRAP_DctP"/>
</dbReference>
<dbReference type="Proteomes" id="UP000784880">
    <property type="component" value="Unassembled WGS sequence"/>
</dbReference>
<feature type="signal peptide" evidence="1">
    <location>
        <begin position="1"/>
        <end position="19"/>
    </location>
</feature>
<keyword evidence="1" id="KW-0732">Signal</keyword>
<dbReference type="PROSITE" id="PS51257">
    <property type="entry name" value="PROKAR_LIPOPROTEIN"/>
    <property type="match status" value="1"/>
</dbReference>
<dbReference type="NCBIfam" id="TIGR00787">
    <property type="entry name" value="dctP"/>
    <property type="match status" value="1"/>
</dbReference>
<dbReference type="Pfam" id="PF03480">
    <property type="entry name" value="DctP"/>
    <property type="match status" value="1"/>
</dbReference>
<dbReference type="PANTHER" id="PTHR33376">
    <property type="match status" value="1"/>
</dbReference>
<dbReference type="PIRSF" id="PIRSF006470">
    <property type="entry name" value="DctB"/>
    <property type="match status" value="1"/>
</dbReference>
<comment type="caution">
    <text evidence="2">The sequence shown here is derived from an EMBL/GenBank/DDBJ whole genome shotgun (WGS) entry which is preliminary data.</text>
</comment>
<protein>
    <submittedName>
        <fullName evidence="2">DctP family TRAP transporter solute-binding subunit</fullName>
    </submittedName>
</protein>